<dbReference type="InterPro" id="IPR002774">
    <property type="entry name" value="Flagellin_arc-type"/>
</dbReference>
<evidence type="ECO:0000256" key="2">
    <source>
        <dbReference type="ARBA" id="ARBA00010256"/>
    </source>
</evidence>
<dbReference type="GO" id="GO:0005198">
    <property type="term" value="F:structural molecule activity"/>
    <property type="evidence" value="ECO:0007669"/>
    <property type="project" value="InterPro"/>
</dbReference>
<keyword evidence="5" id="KW-0472">Membrane</keyword>
<comment type="subcellular location">
    <subcellularLocation>
        <location evidence="1 4">Archaeal flagellum</location>
    </subcellularLocation>
</comment>
<dbReference type="Pfam" id="PF01917">
    <property type="entry name" value="Flagellin_arch-type"/>
    <property type="match status" value="1"/>
</dbReference>
<keyword evidence="5" id="KW-1133">Transmembrane helix</keyword>
<evidence type="ECO:0000256" key="3">
    <source>
        <dbReference type="ARBA" id="ARBA00022440"/>
    </source>
</evidence>
<name>A0A0H1QXH8_9EURY</name>
<gene>
    <name evidence="6" type="ORF">SZ63_10650</name>
</gene>
<dbReference type="GO" id="GO:0097588">
    <property type="term" value="P:archaeal or bacterial-type flagellum-dependent cell motility"/>
    <property type="evidence" value="ECO:0007669"/>
    <property type="project" value="InterPro"/>
</dbReference>
<keyword evidence="3 4" id="KW-0974">Archaeal flagellum</keyword>
<evidence type="ECO:0000313" key="6">
    <source>
        <dbReference type="EMBL" id="KLK87514.1"/>
    </source>
</evidence>
<dbReference type="RefSeq" id="WP_048185213.1">
    <property type="nucleotide sequence ID" value="NZ_JXOJ01000006.1"/>
</dbReference>
<keyword evidence="6" id="KW-0966">Cell projection</keyword>
<evidence type="ECO:0000256" key="4">
    <source>
        <dbReference type="RuleBase" id="RU361282"/>
    </source>
</evidence>
<evidence type="ECO:0000256" key="1">
    <source>
        <dbReference type="ARBA" id="ARBA00004618"/>
    </source>
</evidence>
<keyword evidence="6" id="KW-0969">Cilium</keyword>
<keyword evidence="5" id="KW-0812">Transmembrane</keyword>
<sequence length="186" mass="19984">MPRKDWDDRAFTGLEAAIVFIAFIVVAAVFAYVVLGVGMTTSQKSQETMYAALGEAGSALRPGQSVIAKLDNDQGFLDFIEFDLETATDLAVIDMGSMTYTIATKETLITFPPGDPAINVTWRYPEDGGPLLETGEVVTVRLEMESVEIGRGDTFTIQMTAAGGETAALTRNVPAGIGKNVYVELF</sequence>
<dbReference type="PANTHER" id="PTHR35903:SF1">
    <property type="entry name" value="FLAGELLIN B1"/>
    <property type="match status" value="1"/>
</dbReference>
<dbReference type="PANTHER" id="PTHR35903">
    <property type="entry name" value="FLAGELLIN B1"/>
    <property type="match status" value="1"/>
</dbReference>
<organism evidence="6 7">
    <name type="scientific">Methanoculleus sediminis</name>
    <dbReference type="NCBI Taxonomy" id="1550566"/>
    <lineage>
        <taxon>Archaea</taxon>
        <taxon>Methanobacteriati</taxon>
        <taxon>Methanobacteriota</taxon>
        <taxon>Stenosarchaea group</taxon>
        <taxon>Methanomicrobia</taxon>
        <taxon>Methanomicrobiales</taxon>
        <taxon>Methanomicrobiaceae</taxon>
        <taxon>Methanoculleus</taxon>
    </lineage>
</organism>
<dbReference type="Proteomes" id="UP000035301">
    <property type="component" value="Unassembled WGS sequence"/>
</dbReference>
<reference evidence="6 7" key="1">
    <citation type="journal article" date="2015" name="Int. J. Syst. Evol. Microbiol.">
        <title>Methanoculleus sediminis sp. nov., a methanogen from sediments near a submarine mud volcano.</title>
        <authorList>
            <person name="Chen S.C."/>
            <person name="Chen M.F."/>
            <person name="Lai M.C."/>
            <person name="Weng C.Y."/>
            <person name="Wu S.Y."/>
            <person name="Lin S."/>
            <person name="Yang T.F."/>
            <person name="Chen P.C."/>
        </authorList>
    </citation>
    <scope>NUCLEOTIDE SEQUENCE [LARGE SCALE GENOMIC DNA]</scope>
    <source>
        <strain evidence="6 7">S3Fa</strain>
    </source>
</reference>
<keyword evidence="6" id="KW-0282">Flagellum</keyword>
<dbReference type="NCBIfam" id="TIGR02537">
    <property type="entry name" value="arch_flag_Nterm"/>
    <property type="match status" value="1"/>
</dbReference>
<evidence type="ECO:0000256" key="5">
    <source>
        <dbReference type="SAM" id="Phobius"/>
    </source>
</evidence>
<dbReference type="OrthoDB" id="106827at2157"/>
<dbReference type="InterPro" id="IPR013373">
    <property type="entry name" value="Flagellin/pilin_N_arc"/>
</dbReference>
<comment type="function">
    <text evidence="4">Flagellin is the subunit protein which polymerizes to form the filaments of archaeal flagella.</text>
</comment>
<proteinExistence type="inferred from homology"/>
<dbReference type="GO" id="GO:0097589">
    <property type="term" value="C:archaeal-type flagellum"/>
    <property type="evidence" value="ECO:0007669"/>
    <property type="project" value="UniProtKB-SubCell"/>
</dbReference>
<dbReference type="PATRIC" id="fig|1550566.3.peg.2324"/>
<comment type="similarity">
    <text evidence="2 4">Belongs to the archaeal flagellin family.</text>
</comment>
<keyword evidence="7" id="KW-1185">Reference proteome</keyword>
<evidence type="ECO:0000313" key="7">
    <source>
        <dbReference type="Proteomes" id="UP000035301"/>
    </source>
</evidence>
<accession>A0A0H1QXH8</accession>
<protein>
    <recommendedName>
        <fullName evidence="4">Flagellin</fullName>
    </recommendedName>
</protein>
<dbReference type="AlphaFoldDB" id="A0A0H1QXH8"/>
<dbReference type="STRING" id="1550566.SZ63_10650"/>
<comment type="caution">
    <text evidence="6">The sequence shown here is derived from an EMBL/GenBank/DDBJ whole genome shotgun (WGS) entry which is preliminary data.</text>
</comment>
<dbReference type="EMBL" id="JXOJ01000006">
    <property type="protein sequence ID" value="KLK87514.1"/>
    <property type="molecule type" value="Genomic_DNA"/>
</dbReference>
<feature type="transmembrane region" description="Helical" evidence="5">
    <location>
        <begin position="16"/>
        <end position="39"/>
    </location>
</feature>